<evidence type="ECO:0000313" key="6">
    <source>
        <dbReference type="Proteomes" id="UP000887566"/>
    </source>
</evidence>
<dbReference type="InterPro" id="IPR019819">
    <property type="entry name" value="Carboxylesterase_B_CS"/>
</dbReference>
<dbReference type="GO" id="GO:0052689">
    <property type="term" value="F:carboxylic ester hydrolase activity"/>
    <property type="evidence" value="ECO:0007669"/>
    <property type="project" value="UniProtKB-KW"/>
</dbReference>
<feature type="domain" description="Carboxylesterase type B" evidence="5">
    <location>
        <begin position="47"/>
        <end position="526"/>
    </location>
</feature>
<dbReference type="Proteomes" id="UP000887566">
    <property type="component" value="Unplaced"/>
</dbReference>
<dbReference type="SUPFAM" id="SSF53474">
    <property type="entry name" value="alpha/beta-Hydrolases"/>
    <property type="match status" value="1"/>
</dbReference>
<dbReference type="InterPro" id="IPR019826">
    <property type="entry name" value="Carboxylesterase_B_AS"/>
</dbReference>
<name>A0A914V9J3_9BILA</name>
<dbReference type="PROSITE" id="PS00941">
    <property type="entry name" value="CARBOXYLESTERASE_B_2"/>
    <property type="match status" value="1"/>
</dbReference>
<evidence type="ECO:0000256" key="4">
    <source>
        <dbReference type="RuleBase" id="RU361235"/>
    </source>
</evidence>
<feature type="signal peptide" evidence="4">
    <location>
        <begin position="1"/>
        <end position="21"/>
    </location>
</feature>
<dbReference type="PROSITE" id="PS00122">
    <property type="entry name" value="CARBOXYLESTERASE_B_1"/>
    <property type="match status" value="1"/>
</dbReference>
<dbReference type="EC" id="3.1.1.-" evidence="4"/>
<evidence type="ECO:0000313" key="7">
    <source>
        <dbReference type="WBParaSite" id="PSAMB.scaffold170size69771.g2993.t1"/>
    </source>
</evidence>
<dbReference type="InterPro" id="IPR029058">
    <property type="entry name" value="AB_hydrolase_fold"/>
</dbReference>
<evidence type="ECO:0000256" key="3">
    <source>
        <dbReference type="ARBA" id="ARBA00022801"/>
    </source>
</evidence>
<dbReference type="Gene3D" id="3.40.50.1820">
    <property type="entry name" value="alpha/beta hydrolase"/>
    <property type="match status" value="1"/>
</dbReference>
<accession>A0A914V9J3</accession>
<dbReference type="PANTHER" id="PTHR11559">
    <property type="entry name" value="CARBOXYLESTERASE"/>
    <property type="match status" value="1"/>
</dbReference>
<feature type="chain" id="PRO_5038166878" description="Carboxylic ester hydrolase" evidence="4">
    <location>
        <begin position="22"/>
        <end position="555"/>
    </location>
</feature>
<reference evidence="7" key="1">
    <citation type="submission" date="2022-11" db="UniProtKB">
        <authorList>
            <consortium name="WormBaseParasite"/>
        </authorList>
    </citation>
    <scope>IDENTIFICATION</scope>
</reference>
<evidence type="ECO:0000259" key="5">
    <source>
        <dbReference type="Pfam" id="PF00135"/>
    </source>
</evidence>
<evidence type="ECO:0000256" key="1">
    <source>
        <dbReference type="ARBA" id="ARBA00005964"/>
    </source>
</evidence>
<dbReference type="InterPro" id="IPR050309">
    <property type="entry name" value="Type-B_Carboxylest/Lipase"/>
</dbReference>
<dbReference type="Pfam" id="PF00135">
    <property type="entry name" value="COesterase"/>
    <property type="match status" value="1"/>
</dbReference>
<evidence type="ECO:0000256" key="2">
    <source>
        <dbReference type="ARBA" id="ARBA00022487"/>
    </source>
</evidence>
<comment type="similarity">
    <text evidence="1 4">Belongs to the type-B carboxylesterase/lipase family.</text>
</comment>
<keyword evidence="6" id="KW-1185">Reference proteome</keyword>
<keyword evidence="4" id="KW-0732">Signal</keyword>
<protein>
    <recommendedName>
        <fullName evidence="4">Carboxylic ester hydrolase</fullName>
        <ecNumber evidence="4">3.1.1.-</ecNumber>
    </recommendedName>
</protein>
<proteinExistence type="inferred from homology"/>
<keyword evidence="2" id="KW-0719">Serine esterase</keyword>
<keyword evidence="3 4" id="KW-0378">Hydrolase</keyword>
<dbReference type="AlphaFoldDB" id="A0A914V9J3"/>
<sequence length="555" mass="61267">MELPSFLQFIFFCTVVCSSSAADSTVSVQIGGLATVIGYTQINPDGFAFYGIPYAQPPTGQNRFAPTQRKDPSGRILAFHFGAACHQAATAGNYDEDCLFLNIWTPKMSNFTNNKYPVLFWIHGGGFVIGSGNLDTEGILKNLVSRGIIVVSINYRLGAFGYFSSRDSAAPGNMGMLDQIEALNWVKRYISYFGGDPSAVTIDGESAGGESVSLLTLSPLTNGLFVRAIVESGSAFSPGVISYSDTQTDTSKQAAVKLNCITAAQWDSHSQALMTSMLQCLRQKTVADIETFWGGWDGWERWGPVGDHNVFPDRLENLALKRGPIPVIIGNCKDEWLNTYKDPLQHDPTFAAKFTRQSQIDELLQHYELNFYNNSAIVRQQAQATYIDNKPYADQDHVSWIVDNIQLYSEMVFIGPTYREAMNFRQTGSPVYLYSFDYLAPAAMPLLNASYRGVPHTWELQYLMGYPATSAGGWQVTSDDIATMNSFGLYWANFVKYGNPTPTPSSVTWPQLGTNGEFMRLGPSPTPSVSFHPMAASFWACTVPAIEGYKPTWCP</sequence>
<dbReference type="InterPro" id="IPR002018">
    <property type="entry name" value="CarbesteraseB"/>
</dbReference>
<organism evidence="6 7">
    <name type="scientific">Plectus sambesii</name>
    <dbReference type="NCBI Taxonomy" id="2011161"/>
    <lineage>
        <taxon>Eukaryota</taxon>
        <taxon>Metazoa</taxon>
        <taxon>Ecdysozoa</taxon>
        <taxon>Nematoda</taxon>
        <taxon>Chromadorea</taxon>
        <taxon>Plectida</taxon>
        <taxon>Plectina</taxon>
        <taxon>Plectoidea</taxon>
        <taxon>Plectidae</taxon>
        <taxon>Plectus</taxon>
    </lineage>
</organism>
<dbReference type="WBParaSite" id="PSAMB.scaffold170size69771.g2993.t1">
    <property type="protein sequence ID" value="PSAMB.scaffold170size69771.g2993.t1"/>
    <property type="gene ID" value="PSAMB.scaffold170size69771.g2993"/>
</dbReference>